<evidence type="ECO:0000313" key="3">
    <source>
        <dbReference type="EMBL" id="KAK9833115.1"/>
    </source>
</evidence>
<accession>A0AAW1RG97</accession>
<protein>
    <submittedName>
        <fullName evidence="3">Uncharacterized protein</fullName>
    </submittedName>
</protein>
<dbReference type="AlphaFoldDB" id="A0AAW1RG97"/>
<comment type="caution">
    <text evidence="3">The sequence shown here is derived from an EMBL/GenBank/DDBJ whole genome shotgun (WGS) entry which is preliminary data.</text>
</comment>
<feature type="region of interest" description="Disordered" evidence="2">
    <location>
        <begin position="72"/>
        <end position="103"/>
    </location>
</feature>
<name>A0AAW1RG97_9CHLO</name>
<feature type="coiled-coil region" evidence="1">
    <location>
        <begin position="104"/>
        <end position="131"/>
    </location>
</feature>
<evidence type="ECO:0000313" key="4">
    <source>
        <dbReference type="Proteomes" id="UP001438707"/>
    </source>
</evidence>
<feature type="compositionally biased region" description="Low complexity" evidence="2">
    <location>
        <begin position="75"/>
        <end position="85"/>
    </location>
</feature>
<feature type="region of interest" description="Disordered" evidence="2">
    <location>
        <begin position="134"/>
        <end position="153"/>
    </location>
</feature>
<evidence type="ECO:0000256" key="2">
    <source>
        <dbReference type="SAM" id="MobiDB-lite"/>
    </source>
</evidence>
<keyword evidence="1" id="KW-0175">Coiled coil</keyword>
<keyword evidence="4" id="KW-1185">Reference proteome</keyword>
<gene>
    <name evidence="3" type="ORF">WJX74_007874</name>
</gene>
<dbReference type="EMBL" id="JALJOS010000011">
    <property type="protein sequence ID" value="KAK9833115.1"/>
    <property type="molecule type" value="Genomic_DNA"/>
</dbReference>
<feature type="compositionally biased region" description="Polar residues" evidence="2">
    <location>
        <begin position="136"/>
        <end position="146"/>
    </location>
</feature>
<reference evidence="3 4" key="1">
    <citation type="journal article" date="2024" name="Nat. Commun.">
        <title>Phylogenomics reveals the evolutionary origins of lichenization in chlorophyte algae.</title>
        <authorList>
            <person name="Puginier C."/>
            <person name="Libourel C."/>
            <person name="Otte J."/>
            <person name="Skaloud P."/>
            <person name="Haon M."/>
            <person name="Grisel S."/>
            <person name="Petersen M."/>
            <person name="Berrin J.G."/>
            <person name="Delaux P.M."/>
            <person name="Dal Grande F."/>
            <person name="Keller J."/>
        </authorList>
    </citation>
    <scope>NUCLEOTIDE SEQUENCE [LARGE SCALE GENOMIC DNA]</scope>
    <source>
        <strain evidence="3 4">SAG 2145</strain>
    </source>
</reference>
<organism evidence="3 4">
    <name type="scientific">Apatococcus lobatus</name>
    <dbReference type="NCBI Taxonomy" id="904363"/>
    <lineage>
        <taxon>Eukaryota</taxon>
        <taxon>Viridiplantae</taxon>
        <taxon>Chlorophyta</taxon>
        <taxon>core chlorophytes</taxon>
        <taxon>Trebouxiophyceae</taxon>
        <taxon>Chlorellales</taxon>
        <taxon>Chlorellaceae</taxon>
        <taxon>Apatococcus</taxon>
    </lineage>
</organism>
<proteinExistence type="predicted"/>
<evidence type="ECO:0000256" key="1">
    <source>
        <dbReference type="SAM" id="Coils"/>
    </source>
</evidence>
<dbReference type="Proteomes" id="UP001438707">
    <property type="component" value="Unassembled WGS sequence"/>
</dbReference>
<sequence>MAFSGLLRGETTSEEGPDHDSRSPSLRGVNHDFDLNDQTWQGWDFEALPEPACTIDGWTPPEKVQHLVPTAATEGSGNSSNNPSNFPISKTTSRRKPCNRKDRVSEVEQKVDCLQQVVEDAQLRRHELLAQERKLQSSAKFPNNSGEAGPGLDGLPDPNNLYWVLDTGGVRQHWKGTYIINLTNEQSLAIHQIYMDVLRRMLARRRDARADAEIGKVAHEACRATFLKAVYKPASMRGIINFDGQNLNAEGKKQVAKQALAALNLSGGQREQMLQQRRSHLATQGQLLQNRQQLLARLQETQTRPCSSELETVKQASICQKLMSDLQQNLRADQNLLIRLFCQIFGNVRPLLKDAFSYVYSGRGIQILLGIQPAIILTEFWPNPFDLVALLNELALQAGDVETQTLLGPT</sequence>
<feature type="region of interest" description="Disordered" evidence="2">
    <location>
        <begin position="1"/>
        <end position="32"/>
    </location>
</feature>